<dbReference type="RefSeq" id="WP_375526226.1">
    <property type="nucleotide sequence ID" value="NZ_JBHILM010000017.1"/>
</dbReference>
<evidence type="ECO:0000256" key="2">
    <source>
        <dbReference type="ARBA" id="ARBA00023012"/>
    </source>
</evidence>
<evidence type="ECO:0000256" key="6">
    <source>
        <dbReference type="PROSITE-ProRule" id="PRU00169"/>
    </source>
</evidence>
<evidence type="ECO:0000256" key="4">
    <source>
        <dbReference type="ARBA" id="ARBA00023125"/>
    </source>
</evidence>
<dbReference type="PANTHER" id="PTHR48111:SF50">
    <property type="entry name" value="KDP OPERON TRANSCRIPTIONAL REGULATORY PROTEIN KDPE"/>
    <property type="match status" value="1"/>
</dbReference>
<keyword evidence="11" id="KW-1185">Reference proteome</keyword>
<dbReference type="InterPro" id="IPR001789">
    <property type="entry name" value="Sig_transdc_resp-reg_receiver"/>
</dbReference>
<keyword evidence="4 7" id="KW-0238">DNA-binding</keyword>
<dbReference type="Gene3D" id="6.10.250.690">
    <property type="match status" value="1"/>
</dbReference>
<feature type="DNA-binding region" description="OmpR/PhoB-type" evidence="7">
    <location>
        <begin position="131"/>
        <end position="232"/>
    </location>
</feature>
<dbReference type="InterPro" id="IPR011006">
    <property type="entry name" value="CheY-like_superfamily"/>
</dbReference>
<dbReference type="Gene3D" id="3.40.50.2300">
    <property type="match status" value="1"/>
</dbReference>
<comment type="caution">
    <text evidence="10">The sequence shown here is derived from an EMBL/GenBank/DDBJ whole genome shotgun (WGS) entry which is preliminary data.</text>
</comment>
<dbReference type="SMART" id="SM00448">
    <property type="entry name" value="REC"/>
    <property type="match status" value="1"/>
</dbReference>
<keyword evidence="5" id="KW-0804">Transcription</keyword>
<keyword evidence="2" id="KW-0902">Two-component regulatory system</keyword>
<dbReference type="SMART" id="SM00862">
    <property type="entry name" value="Trans_reg_C"/>
    <property type="match status" value="1"/>
</dbReference>
<protein>
    <submittedName>
        <fullName evidence="10">Response regulator</fullName>
    </submittedName>
</protein>
<dbReference type="SUPFAM" id="SSF52172">
    <property type="entry name" value="CheY-like"/>
    <property type="match status" value="1"/>
</dbReference>
<evidence type="ECO:0000313" key="10">
    <source>
        <dbReference type="EMBL" id="MFB5682478.1"/>
    </source>
</evidence>
<dbReference type="PANTHER" id="PTHR48111">
    <property type="entry name" value="REGULATOR OF RPOS"/>
    <property type="match status" value="1"/>
</dbReference>
<dbReference type="InterPro" id="IPR036388">
    <property type="entry name" value="WH-like_DNA-bd_sf"/>
</dbReference>
<feature type="domain" description="Response regulatory" evidence="8">
    <location>
        <begin position="9"/>
        <end position="122"/>
    </location>
</feature>
<name>A0ABV5B9V4_9BACL</name>
<dbReference type="Pfam" id="PF00486">
    <property type="entry name" value="Trans_reg_C"/>
    <property type="match status" value="1"/>
</dbReference>
<dbReference type="CDD" id="cd17620">
    <property type="entry name" value="REC_OmpR_KdpE-like"/>
    <property type="match status" value="1"/>
</dbReference>
<accession>A0ABV5B9V4</accession>
<dbReference type="CDD" id="cd00383">
    <property type="entry name" value="trans_reg_C"/>
    <property type="match status" value="1"/>
</dbReference>
<dbReference type="Proteomes" id="UP001580407">
    <property type="component" value="Unassembled WGS sequence"/>
</dbReference>
<keyword evidence="1 6" id="KW-0597">Phosphoprotein</keyword>
<organism evidence="10 11">
    <name type="scientific">Paenibacillus terreus</name>
    <dbReference type="NCBI Taxonomy" id="1387834"/>
    <lineage>
        <taxon>Bacteria</taxon>
        <taxon>Bacillati</taxon>
        <taxon>Bacillota</taxon>
        <taxon>Bacilli</taxon>
        <taxon>Bacillales</taxon>
        <taxon>Paenibacillaceae</taxon>
        <taxon>Paenibacillus</taxon>
    </lineage>
</organism>
<dbReference type="PROSITE" id="PS51755">
    <property type="entry name" value="OMPR_PHOB"/>
    <property type="match status" value="1"/>
</dbReference>
<evidence type="ECO:0000256" key="7">
    <source>
        <dbReference type="PROSITE-ProRule" id="PRU01091"/>
    </source>
</evidence>
<evidence type="ECO:0000259" key="9">
    <source>
        <dbReference type="PROSITE" id="PS51755"/>
    </source>
</evidence>
<evidence type="ECO:0000313" key="11">
    <source>
        <dbReference type="Proteomes" id="UP001580407"/>
    </source>
</evidence>
<reference evidence="10 11" key="1">
    <citation type="submission" date="2024-09" db="EMBL/GenBank/DDBJ databases">
        <authorList>
            <person name="Ruan L."/>
        </authorList>
    </citation>
    <scope>NUCLEOTIDE SEQUENCE [LARGE SCALE GENOMIC DNA]</scope>
    <source>
        <strain evidence="10 11">D33</strain>
    </source>
</reference>
<dbReference type="Pfam" id="PF00072">
    <property type="entry name" value="Response_reg"/>
    <property type="match status" value="1"/>
</dbReference>
<evidence type="ECO:0000256" key="1">
    <source>
        <dbReference type="ARBA" id="ARBA00022553"/>
    </source>
</evidence>
<dbReference type="EMBL" id="JBHILM010000017">
    <property type="protein sequence ID" value="MFB5682478.1"/>
    <property type="molecule type" value="Genomic_DNA"/>
</dbReference>
<feature type="domain" description="OmpR/PhoB-type" evidence="9">
    <location>
        <begin position="131"/>
        <end position="232"/>
    </location>
</feature>
<gene>
    <name evidence="10" type="ORF">ACE3NQ_16245</name>
</gene>
<feature type="modified residue" description="4-aspartylphosphate" evidence="6">
    <location>
        <position position="58"/>
    </location>
</feature>
<dbReference type="PROSITE" id="PS50110">
    <property type="entry name" value="RESPONSE_REGULATORY"/>
    <property type="match status" value="1"/>
</dbReference>
<proteinExistence type="predicted"/>
<evidence type="ECO:0000256" key="5">
    <source>
        <dbReference type="ARBA" id="ARBA00023163"/>
    </source>
</evidence>
<sequence>MTTSETGAKILVIDDEPQIRKLLKVTLQAHQFEIEETATGEEGILKATVSHPDLIVLDLGLPDMPGMEVLQRIREWSGVPIIVLTAKEREEDKIAALDGGADDYVTKPFGMGELLARIRVALRHVAKSAHEPVLRFNELVIDLAQRSVMLGDERVKLTPTEYDLLKILASNADKVVTQRQLLQQVWGSHHNESTEGHYLRVYISHLRKKLEEDPTRPKLIITEPGIGYRFLTPDGPSFVCHDEKGPAPM</sequence>
<keyword evidence="3" id="KW-0805">Transcription regulation</keyword>
<dbReference type="Gene3D" id="1.10.10.10">
    <property type="entry name" value="Winged helix-like DNA-binding domain superfamily/Winged helix DNA-binding domain"/>
    <property type="match status" value="1"/>
</dbReference>
<evidence type="ECO:0000259" key="8">
    <source>
        <dbReference type="PROSITE" id="PS50110"/>
    </source>
</evidence>
<evidence type="ECO:0000256" key="3">
    <source>
        <dbReference type="ARBA" id="ARBA00023015"/>
    </source>
</evidence>
<dbReference type="InterPro" id="IPR001867">
    <property type="entry name" value="OmpR/PhoB-type_DNA-bd"/>
</dbReference>
<dbReference type="InterPro" id="IPR039420">
    <property type="entry name" value="WalR-like"/>
</dbReference>